<evidence type="ECO:0000259" key="8">
    <source>
        <dbReference type="Pfam" id="PF13359"/>
    </source>
</evidence>
<evidence type="ECO:0000259" key="9">
    <source>
        <dbReference type="Pfam" id="PF13613"/>
    </source>
</evidence>
<evidence type="ECO:0000313" key="11">
    <source>
        <dbReference type="Proteomes" id="UP000648187"/>
    </source>
</evidence>
<dbReference type="SUPFAM" id="SSF57716">
    <property type="entry name" value="Glucocorticoid receptor-like (DNA-binding domain)"/>
    <property type="match status" value="1"/>
</dbReference>
<protein>
    <recommendedName>
        <fullName evidence="12">THAP-type domain-containing protein</fullName>
    </recommendedName>
</protein>
<feature type="domain" description="THAP-type" evidence="7">
    <location>
        <begin position="45"/>
        <end position="102"/>
    </location>
</feature>
<dbReference type="Proteomes" id="UP000648187">
    <property type="component" value="Unassembled WGS sequence"/>
</dbReference>
<sequence length="614" mass="69400">MVSLRAFGIVSPLTSYFTYLVVSLERRLLQYLYLCIEGFYLLLGAVPKCTNTTRKTPDKVFFRISSDAKIRKQWCKVMRRDNISPKSCLYCCEDHFNSKEKMYSTVEERSFATYIFVSKRRMPLPKERMAVVKMQRLTLVNEALSSEIAIKSSVSEPSQRSDHEVSPSTSHTNVCDQPGCSTSRIGCDDLQVELSTSHIEKTLHVTKLCKSKGVNVNIPTKKQNVALSPFPFVTQNIGTSPVKLSVLKRKLFTENTADTISISSYFSTSSTDYEPSYQSESSEVLSDSEKEKQFKYEMCSIMLTAIEKEPKMLLGLPKQSYHLIKLLSDNIPLPSKHILITLKKIKLNESFSILALQFGCSQSTICRIFSRSISLIAAKLKDLIVWPASSDIYNNLPISFRRRYGNVVSIIDCLEIQIEKPSNAVHQSLTWSQYKKCNTLKYLISCTPDGLINFISDGYGGRATDVMIVQDSSYLQALPPNKAVMADRGFKDLSCLLEAKRCTLIRPPSVSKSTPSTKNEVKLSKRIAALRIHVERVINRLREFHMLLPHACVDYNLIPIIDDVIIVACGLISILGIKQIEGQCLLCLRFLPYKGYEKGQCPFAYVIIKTKKLH</sequence>
<keyword evidence="5" id="KW-0238">DNA-binding</keyword>
<dbReference type="Pfam" id="PF13359">
    <property type="entry name" value="DDE_Tnp_4"/>
    <property type="match status" value="1"/>
</dbReference>
<gene>
    <name evidence="10" type="ORF">HW555_006845</name>
</gene>
<dbReference type="PANTHER" id="PTHR23080">
    <property type="entry name" value="THAP DOMAIN PROTEIN"/>
    <property type="match status" value="1"/>
</dbReference>
<dbReference type="Pfam" id="PF05485">
    <property type="entry name" value="THAP"/>
    <property type="match status" value="1"/>
</dbReference>
<dbReference type="InterPro" id="IPR006612">
    <property type="entry name" value="THAP_Znf"/>
</dbReference>
<feature type="domain" description="DDE Tnp4" evidence="8">
    <location>
        <begin position="411"/>
        <end position="571"/>
    </location>
</feature>
<comment type="cofactor">
    <cofactor evidence="1">
        <name>a divalent metal cation</name>
        <dbReference type="ChEBI" id="CHEBI:60240"/>
    </cofactor>
</comment>
<comment type="caution">
    <text evidence="10">The sequence shown here is derived from an EMBL/GenBank/DDBJ whole genome shotgun (WGS) entry which is preliminary data.</text>
</comment>
<dbReference type="AlphaFoldDB" id="A0A835GH59"/>
<accession>A0A835GH59</accession>
<evidence type="ECO:0000256" key="3">
    <source>
        <dbReference type="ARBA" id="ARBA00022771"/>
    </source>
</evidence>
<evidence type="ECO:0000256" key="5">
    <source>
        <dbReference type="ARBA" id="ARBA00023125"/>
    </source>
</evidence>
<proteinExistence type="predicted"/>
<evidence type="ECO:0000256" key="2">
    <source>
        <dbReference type="ARBA" id="ARBA00022723"/>
    </source>
</evidence>
<reference evidence="10" key="1">
    <citation type="submission" date="2020-08" db="EMBL/GenBank/DDBJ databases">
        <title>Spodoptera exigua strain:BAW_Kor-Di-RS1 Genome sequencing and assembly.</title>
        <authorList>
            <person name="Kim J."/>
            <person name="Nam H.Y."/>
            <person name="Kwon M."/>
            <person name="Choi J.H."/>
            <person name="Cho S.R."/>
            <person name="Kim G.-H."/>
        </authorList>
    </citation>
    <scope>NUCLEOTIDE SEQUENCE</scope>
    <source>
        <strain evidence="10">BAW_Kor-Di-RS1</strain>
        <tissue evidence="10">Whole-body</tissue>
    </source>
</reference>
<dbReference type="InterPro" id="IPR027805">
    <property type="entry name" value="Transposase_HTH_dom"/>
</dbReference>
<feature type="domain" description="Transposase Helix-turn-helix" evidence="9">
    <location>
        <begin position="337"/>
        <end position="381"/>
    </location>
</feature>
<keyword evidence="4" id="KW-0862">Zinc</keyword>
<dbReference type="EMBL" id="JACKWZ010000109">
    <property type="protein sequence ID" value="KAF9415526.1"/>
    <property type="molecule type" value="Genomic_DNA"/>
</dbReference>
<evidence type="ECO:0000256" key="6">
    <source>
        <dbReference type="SAM" id="MobiDB-lite"/>
    </source>
</evidence>
<organism evidence="10 11">
    <name type="scientific">Spodoptera exigua</name>
    <name type="common">Beet armyworm</name>
    <name type="synonym">Noctua fulgens</name>
    <dbReference type="NCBI Taxonomy" id="7107"/>
    <lineage>
        <taxon>Eukaryota</taxon>
        <taxon>Metazoa</taxon>
        <taxon>Ecdysozoa</taxon>
        <taxon>Arthropoda</taxon>
        <taxon>Hexapoda</taxon>
        <taxon>Insecta</taxon>
        <taxon>Pterygota</taxon>
        <taxon>Neoptera</taxon>
        <taxon>Endopterygota</taxon>
        <taxon>Lepidoptera</taxon>
        <taxon>Glossata</taxon>
        <taxon>Ditrysia</taxon>
        <taxon>Noctuoidea</taxon>
        <taxon>Noctuidae</taxon>
        <taxon>Amphipyrinae</taxon>
        <taxon>Spodoptera</taxon>
    </lineage>
</organism>
<evidence type="ECO:0000313" key="10">
    <source>
        <dbReference type="EMBL" id="KAF9415526.1"/>
    </source>
</evidence>
<evidence type="ECO:0000256" key="1">
    <source>
        <dbReference type="ARBA" id="ARBA00001968"/>
    </source>
</evidence>
<evidence type="ECO:0008006" key="12">
    <source>
        <dbReference type="Google" id="ProtNLM"/>
    </source>
</evidence>
<evidence type="ECO:0000259" key="7">
    <source>
        <dbReference type="Pfam" id="PF05485"/>
    </source>
</evidence>
<keyword evidence="3" id="KW-0863">Zinc-finger</keyword>
<dbReference type="GO" id="GO:0003677">
    <property type="term" value="F:DNA binding"/>
    <property type="evidence" value="ECO:0007669"/>
    <property type="project" value="UniProtKB-KW"/>
</dbReference>
<evidence type="ECO:0000256" key="4">
    <source>
        <dbReference type="ARBA" id="ARBA00022833"/>
    </source>
</evidence>
<feature type="region of interest" description="Disordered" evidence="6">
    <location>
        <begin position="151"/>
        <end position="176"/>
    </location>
</feature>
<name>A0A835GH59_SPOEX</name>
<feature type="compositionally biased region" description="Polar residues" evidence="6">
    <location>
        <begin position="166"/>
        <end position="176"/>
    </location>
</feature>
<dbReference type="GO" id="GO:0008270">
    <property type="term" value="F:zinc ion binding"/>
    <property type="evidence" value="ECO:0007669"/>
    <property type="project" value="UniProtKB-KW"/>
</dbReference>
<keyword evidence="2" id="KW-0479">Metal-binding</keyword>
<keyword evidence="11" id="KW-1185">Reference proteome</keyword>
<dbReference type="InterPro" id="IPR027806">
    <property type="entry name" value="HARBI1_dom"/>
</dbReference>
<dbReference type="Pfam" id="PF13613">
    <property type="entry name" value="HTH_Tnp_4"/>
    <property type="match status" value="1"/>
</dbReference>